<gene>
    <name evidence="1" type="ORF">Bathy01g06350</name>
</gene>
<name>K8EXZ4_9CHLO</name>
<sequence length="142" mass="16460">MMFSLATHTNAVVGNAFSCKGAGNRRKQSSKRVVRSGAKADEDDKDPVQETFKKFYKPNSGKRIKYGVFQETLSESDKNTYTEQEKTNLRVKAAEELTVIDDEERKRRGWFWFCFSLQIRFVVVSPSFIRILRVRAFHRAVL</sequence>
<protein>
    <submittedName>
        <fullName evidence="1">Unnamed protein product</fullName>
    </submittedName>
</protein>
<dbReference type="AlphaFoldDB" id="K8EXZ4"/>
<organism evidence="1 2">
    <name type="scientific">Bathycoccus prasinos</name>
    <dbReference type="NCBI Taxonomy" id="41875"/>
    <lineage>
        <taxon>Eukaryota</taxon>
        <taxon>Viridiplantae</taxon>
        <taxon>Chlorophyta</taxon>
        <taxon>Mamiellophyceae</taxon>
        <taxon>Mamiellales</taxon>
        <taxon>Bathycoccaceae</taxon>
        <taxon>Bathycoccus</taxon>
    </lineage>
</organism>
<accession>K8EXZ4</accession>
<dbReference type="Proteomes" id="UP000198341">
    <property type="component" value="Chromosome 1"/>
</dbReference>
<dbReference type="GeneID" id="19018370"/>
<dbReference type="KEGG" id="bpg:Bathy01g06350"/>
<proteinExistence type="predicted"/>
<dbReference type="RefSeq" id="XP_007515249.1">
    <property type="nucleotide sequence ID" value="XM_007515187.1"/>
</dbReference>
<evidence type="ECO:0000313" key="2">
    <source>
        <dbReference type="Proteomes" id="UP000198341"/>
    </source>
</evidence>
<keyword evidence="2" id="KW-1185">Reference proteome</keyword>
<dbReference type="EMBL" id="FO082278">
    <property type="protein sequence ID" value="CCO14128.1"/>
    <property type="molecule type" value="Genomic_DNA"/>
</dbReference>
<evidence type="ECO:0000313" key="1">
    <source>
        <dbReference type="EMBL" id="CCO14128.1"/>
    </source>
</evidence>
<reference evidence="1 2" key="1">
    <citation type="submission" date="2011-10" db="EMBL/GenBank/DDBJ databases">
        <authorList>
            <person name="Genoscope - CEA"/>
        </authorList>
    </citation>
    <scope>NUCLEOTIDE SEQUENCE [LARGE SCALE GENOMIC DNA]</scope>
    <source>
        <strain evidence="1 2">RCC 1105</strain>
    </source>
</reference>